<evidence type="ECO:0000256" key="2">
    <source>
        <dbReference type="ARBA" id="ARBA00010340"/>
    </source>
</evidence>
<keyword evidence="6 10" id="KW-0805">Transcription regulation</keyword>
<comment type="similarity">
    <text evidence="2 10">Belongs to the COE family.</text>
</comment>
<dbReference type="AlphaFoldDB" id="A0AAQ4F5Q5"/>
<dbReference type="GO" id="GO:0003677">
    <property type="term" value="F:DNA binding"/>
    <property type="evidence" value="ECO:0007669"/>
    <property type="project" value="UniProtKB-KW"/>
</dbReference>
<evidence type="ECO:0000313" key="12">
    <source>
        <dbReference type="EMBL" id="KAK8782464.1"/>
    </source>
</evidence>
<evidence type="ECO:0000256" key="3">
    <source>
        <dbReference type="ARBA" id="ARBA00022723"/>
    </source>
</evidence>
<keyword evidence="9 10" id="KW-0539">Nucleus</keyword>
<evidence type="ECO:0000256" key="7">
    <source>
        <dbReference type="ARBA" id="ARBA00023125"/>
    </source>
</evidence>
<proteinExistence type="inferred from homology"/>
<keyword evidence="5 10" id="KW-0862">Zinc</keyword>
<organism evidence="12 13">
    <name type="scientific">Amblyomma americanum</name>
    <name type="common">Lone star tick</name>
    <dbReference type="NCBI Taxonomy" id="6943"/>
    <lineage>
        <taxon>Eukaryota</taxon>
        <taxon>Metazoa</taxon>
        <taxon>Ecdysozoa</taxon>
        <taxon>Arthropoda</taxon>
        <taxon>Chelicerata</taxon>
        <taxon>Arachnida</taxon>
        <taxon>Acari</taxon>
        <taxon>Parasitiformes</taxon>
        <taxon>Ixodida</taxon>
        <taxon>Ixodoidea</taxon>
        <taxon>Ixodidae</taxon>
        <taxon>Amblyomminae</taxon>
        <taxon>Amblyomma</taxon>
    </lineage>
</organism>
<dbReference type="InterPro" id="IPR038006">
    <property type="entry name" value="COE_IPT"/>
</dbReference>
<gene>
    <name evidence="12" type="ORF">V5799_016195</name>
</gene>
<comment type="subcellular location">
    <subcellularLocation>
        <location evidence="1 10">Nucleus</location>
    </subcellularLocation>
</comment>
<sequence length="173" mass="19058">MRRFQVVISNQVSVEGPLLAVSDNMFVHNNSKHGRRAKRLDPTEVPFAATPCIKAISPSEGWTTGGSTVIIVGDNFFDGLQVVFGTMLVWSELITSHAIRVQTPPRHIPGVVEVTLSYKSKQFCKGAPGRFVYVSLNEPTIDYGFQRLAKLIPRHPGDPEKLPKVSVIVFSSV</sequence>
<dbReference type="Pfam" id="PF01833">
    <property type="entry name" value="TIG"/>
    <property type="match status" value="1"/>
</dbReference>
<dbReference type="GO" id="GO:0003700">
    <property type="term" value="F:DNA-binding transcription factor activity"/>
    <property type="evidence" value="ECO:0007669"/>
    <property type="project" value="InterPro"/>
</dbReference>
<comment type="caution">
    <text evidence="12">The sequence shown here is derived from an EMBL/GenBank/DDBJ whole genome shotgun (WGS) entry which is preliminary data.</text>
</comment>
<dbReference type="Pfam" id="PF16423">
    <property type="entry name" value="COE1_HLH"/>
    <property type="match status" value="1"/>
</dbReference>
<dbReference type="Gene3D" id="2.60.40.10">
    <property type="entry name" value="Immunoglobulins"/>
    <property type="match status" value="1"/>
</dbReference>
<evidence type="ECO:0000256" key="9">
    <source>
        <dbReference type="ARBA" id="ARBA00023242"/>
    </source>
</evidence>
<evidence type="ECO:0000256" key="1">
    <source>
        <dbReference type="ARBA" id="ARBA00004123"/>
    </source>
</evidence>
<dbReference type="FunFam" id="2.60.40.3180:FF:000006">
    <property type="entry name" value="transcription factor COE1 isoform X1"/>
    <property type="match status" value="1"/>
</dbReference>
<accession>A0AAQ4F5Q5</accession>
<dbReference type="Pfam" id="PF16422">
    <property type="entry name" value="COE1_DBD"/>
    <property type="match status" value="1"/>
</dbReference>
<dbReference type="SMART" id="SM00429">
    <property type="entry name" value="IPT"/>
    <property type="match status" value="1"/>
</dbReference>
<dbReference type="InterPro" id="IPR038173">
    <property type="entry name" value="COE_DBD_sf"/>
</dbReference>
<evidence type="ECO:0000256" key="6">
    <source>
        <dbReference type="ARBA" id="ARBA00023015"/>
    </source>
</evidence>
<dbReference type="FunFam" id="2.60.40.10:FF:000762">
    <property type="entry name" value="transcription factor collier isoform X4"/>
    <property type="match status" value="1"/>
</dbReference>
<keyword evidence="7 10" id="KW-0238">DNA-binding</keyword>
<keyword evidence="3 10" id="KW-0479">Metal-binding</keyword>
<keyword evidence="8 10" id="KW-0804">Transcription</keyword>
<dbReference type="Proteomes" id="UP001321473">
    <property type="component" value="Unassembled WGS sequence"/>
</dbReference>
<dbReference type="InterPro" id="IPR032201">
    <property type="entry name" value="COE_HLH"/>
</dbReference>
<dbReference type="SUPFAM" id="SSF81296">
    <property type="entry name" value="E set domains"/>
    <property type="match status" value="1"/>
</dbReference>
<name>A0AAQ4F5Q5_AMBAM</name>
<dbReference type="GO" id="GO:0005634">
    <property type="term" value="C:nucleus"/>
    <property type="evidence" value="ECO:0007669"/>
    <property type="project" value="UniProtKB-SubCell"/>
</dbReference>
<dbReference type="CDD" id="cd01175">
    <property type="entry name" value="IPT_COE"/>
    <property type="match status" value="1"/>
</dbReference>
<dbReference type="Gene3D" id="2.60.40.3180">
    <property type="entry name" value="Transcription factor COE1, DNA-binding domain"/>
    <property type="match status" value="1"/>
</dbReference>
<evidence type="ECO:0000256" key="4">
    <source>
        <dbReference type="ARBA" id="ARBA00022771"/>
    </source>
</evidence>
<keyword evidence="13" id="KW-1185">Reference proteome</keyword>
<dbReference type="InterPro" id="IPR002909">
    <property type="entry name" value="IPT_dom"/>
</dbReference>
<evidence type="ECO:0000256" key="8">
    <source>
        <dbReference type="ARBA" id="ARBA00023163"/>
    </source>
</evidence>
<dbReference type="InterPro" id="IPR013783">
    <property type="entry name" value="Ig-like_fold"/>
</dbReference>
<protein>
    <recommendedName>
        <fullName evidence="11">IPT/TIG domain-containing protein</fullName>
    </recommendedName>
</protein>
<dbReference type="InterPro" id="IPR032200">
    <property type="entry name" value="COE_DBD"/>
</dbReference>
<evidence type="ECO:0000313" key="13">
    <source>
        <dbReference type="Proteomes" id="UP001321473"/>
    </source>
</evidence>
<dbReference type="InterPro" id="IPR003523">
    <property type="entry name" value="Transcription_factor_COE"/>
</dbReference>
<dbReference type="InterPro" id="IPR014756">
    <property type="entry name" value="Ig_E-set"/>
</dbReference>
<reference evidence="12 13" key="1">
    <citation type="journal article" date="2023" name="Arcadia Sci">
        <title>De novo assembly of a long-read Amblyomma americanum tick genome.</title>
        <authorList>
            <person name="Chou S."/>
            <person name="Poskanzer K.E."/>
            <person name="Rollins M."/>
            <person name="Thuy-Boun P.S."/>
        </authorList>
    </citation>
    <scope>NUCLEOTIDE SEQUENCE [LARGE SCALE GENOMIC DNA]</scope>
    <source>
        <strain evidence="12">F_SG_1</strain>
        <tissue evidence="12">Salivary glands</tissue>
    </source>
</reference>
<feature type="domain" description="IPT/TIG" evidence="11">
    <location>
        <begin position="50"/>
        <end position="134"/>
    </location>
</feature>
<keyword evidence="4 10" id="KW-0863">Zinc-finger</keyword>
<dbReference type="EMBL" id="JARKHS020006647">
    <property type="protein sequence ID" value="KAK8782464.1"/>
    <property type="molecule type" value="Genomic_DNA"/>
</dbReference>
<keyword evidence="10" id="KW-0217">Developmental protein</keyword>
<dbReference type="PANTHER" id="PTHR10747">
    <property type="entry name" value="TRANSCRIPTION FACTOR COE FAMILY MEMBER"/>
    <property type="match status" value="1"/>
</dbReference>
<evidence type="ECO:0000256" key="5">
    <source>
        <dbReference type="ARBA" id="ARBA00022833"/>
    </source>
</evidence>
<dbReference type="GO" id="GO:0008270">
    <property type="term" value="F:zinc ion binding"/>
    <property type="evidence" value="ECO:0007669"/>
    <property type="project" value="UniProtKB-KW"/>
</dbReference>
<evidence type="ECO:0000256" key="10">
    <source>
        <dbReference type="RuleBase" id="RU004489"/>
    </source>
</evidence>
<evidence type="ECO:0000259" key="11">
    <source>
        <dbReference type="SMART" id="SM00429"/>
    </source>
</evidence>